<keyword evidence="7" id="KW-1185">Reference proteome</keyword>
<keyword evidence="2" id="KW-0472">Membrane</keyword>
<dbReference type="EMBL" id="ADFV01070068">
    <property type="status" value="NOT_ANNOTATED_CDS"/>
    <property type="molecule type" value="Genomic_DNA"/>
</dbReference>
<evidence type="ECO:0000259" key="4">
    <source>
        <dbReference type="Pfam" id="PF14914"/>
    </source>
</evidence>
<keyword evidence="3" id="KW-0732">Signal</keyword>
<evidence type="ECO:0000256" key="1">
    <source>
        <dbReference type="SAM" id="MobiDB-lite"/>
    </source>
</evidence>
<evidence type="ECO:0000313" key="6">
    <source>
        <dbReference type="Ensembl" id="ENSNLEP00000042655.1"/>
    </source>
</evidence>
<evidence type="ECO:0008006" key="8">
    <source>
        <dbReference type="Google" id="ProtNLM"/>
    </source>
</evidence>
<feature type="region of interest" description="Disordered" evidence="1">
    <location>
        <begin position="53"/>
        <end position="80"/>
    </location>
</feature>
<feature type="compositionally biased region" description="Polar residues" evidence="1">
    <location>
        <begin position="428"/>
        <end position="437"/>
    </location>
</feature>
<feature type="chain" id="PRO_5014172708" description="LRRC37A/B like protein 1 C-terminal domain-containing protein" evidence="3">
    <location>
        <begin position="37"/>
        <end position="790"/>
    </location>
</feature>
<feature type="domain" description="Leucine-rich repeat-containing protein 37 N-terminal" evidence="5">
    <location>
        <begin position="378"/>
        <end position="429"/>
    </location>
</feature>
<dbReference type="InParanoid" id="A0A2I3HGK7"/>
<dbReference type="AlphaFoldDB" id="A0A2I3HGK7"/>
<feature type="domain" description="Leucine-rich repeat-containing protein 37 N-terminal" evidence="5">
    <location>
        <begin position="291"/>
        <end position="360"/>
    </location>
</feature>
<evidence type="ECO:0000256" key="3">
    <source>
        <dbReference type="SAM" id="SignalP"/>
    </source>
</evidence>
<dbReference type="Ensembl" id="ENSNLET00000036751.1">
    <property type="protein sequence ID" value="ENSNLEP00000042655.1"/>
    <property type="gene ID" value="ENSNLEG00000029848.1"/>
</dbReference>
<proteinExistence type="predicted"/>
<dbReference type="Pfam" id="PF15779">
    <property type="entry name" value="LRRC37"/>
    <property type="match status" value="2"/>
</dbReference>
<dbReference type="InterPro" id="IPR015753">
    <property type="entry name" value="LRRC37"/>
</dbReference>
<feature type="transmembrane region" description="Helical" evidence="2">
    <location>
        <begin position="713"/>
        <end position="733"/>
    </location>
</feature>
<name>A0A2I3HGK7_NOMLE</name>
<feature type="compositionally biased region" description="Basic and acidic residues" evidence="1">
    <location>
        <begin position="394"/>
        <end position="403"/>
    </location>
</feature>
<feature type="compositionally biased region" description="Polar residues" evidence="1">
    <location>
        <begin position="480"/>
        <end position="489"/>
    </location>
</feature>
<feature type="compositionally biased region" description="Polar residues" evidence="1">
    <location>
        <begin position="211"/>
        <end position="227"/>
    </location>
</feature>
<dbReference type="Pfam" id="PF14914">
    <property type="entry name" value="LRRC37AB_C"/>
    <property type="match status" value="1"/>
</dbReference>
<reference evidence="6" key="2">
    <citation type="submission" date="2025-08" db="UniProtKB">
        <authorList>
            <consortium name="Ensembl"/>
        </authorList>
    </citation>
    <scope>IDENTIFICATION</scope>
</reference>
<dbReference type="EMBL" id="ADFV01070067">
    <property type="status" value="NOT_ANNOTATED_CDS"/>
    <property type="molecule type" value="Genomic_DNA"/>
</dbReference>
<reference evidence="6 7" key="1">
    <citation type="submission" date="2012-10" db="EMBL/GenBank/DDBJ databases">
        <authorList>
            <consortium name="Gibbon Genome Sequencing Consortium"/>
        </authorList>
    </citation>
    <scope>NUCLEOTIDE SEQUENCE [LARGE SCALE GENOMIC DNA]</scope>
</reference>
<feature type="region of interest" description="Disordered" evidence="1">
    <location>
        <begin position="211"/>
        <end position="313"/>
    </location>
</feature>
<feature type="transmembrane region" description="Helical" evidence="2">
    <location>
        <begin position="764"/>
        <end position="787"/>
    </location>
</feature>
<organism evidence="6 7">
    <name type="scientific">Nomascus leucogenys</name>
    <name type="common">Northern white-cheeked gibbon</name>
    <name type="synonym">Hylobates leucogenys</name>
    <dbReference type="NCBI Taxonomy" id="61853"/>
    <lineage>
        <taxon>Eukaryota</taxon>
        <taxon>Metazoa</taxon>
        <taxon>Chordata</taxon>
        <taxon>Craniata</taxon>
        <taxon>Vertebrata</taxon>
        <taxon>Euteleostomi</taxon>
        <taxon>Mammalia</taxon>
        <taxon>Eutheria</taxon>
        <taxon>Euarchontoglires</taxon>
        <taxon>Primates</taxon>
        <taxon>Haplorrhini</taxon>
        <taxon>Catarrhini</taxon>
        <taxon>Hylobatidae</taxon>
        <taxon>Nomascus</taxon>
    </lineage>
</organism>
<dbReference type="InterPro" id="IPR029423">
    <property type="entry name" value="LRRC37AB_C"/>
</dbReference>
<dbReference type="PANTHER" id="PTHR23045:SF9">
    <property type="entry name" value="LEUCINE RICH REPEAT CONTAINING 37A-RELATED"/>
    <property type="match status" value="1"/>
</dbReference>
<keyword evidence="2" id="KW-1133">Transmembrane helix</keyword>
<evidence type="ECO:0000259" key="5">
    <source>
        <dbReference type="Pfam" id="PF15779"/>
    </source>
</evidence>
<feature type="domain" description="LRRC37A/B like protein 1 C-terminal" evidence="4">
    <location>
        <begin position="606"/>
        <end position="736"/>
    </location>
</feature>
<dbReference type="GeneTree" id="ENSGT00530000063282"/>
<accession>A0A2I3HGK7</accession>
<dbReference type="PANTHER" id="PTHR23045">
    <property type="entry name" value="LEUCINE-RICH REPEAT-CONTAINING PROTEIN 37A"/>
    <property type="match status" value="1"/>
</dbReference>
<dbReference type="STRING" id="61853.ENSNLEP00000042655"/>
<keyword evidence="2" id="KW-0812">Transmembrane</keyword>
<evidence type="ECO:0000313" key="7">
    <source>
        <dbReference type="Proteomes" id="UP000001073"/>
    </source>
</evidence>
<feature type="signal peptide" evidence="3">
    <location>
        <begin position="1"/>
        <end position="36"/>
    </location>
</feature>
<reference evidence="6" key="3">
    <citation type="submission" date="2025-09" db="UniProtKB">
        <authorList>
            <consortium name="Ensembl"/>
        </authorList>
    </citation>
    <scope>IDENTIFICATION</scope>
</reference>
<feature type="compositionally biased region" description="Polar residues" evidence="1">
    <location>
        <begin position="262"/>
        <end position="278"/>
    </location>
</feature>
<sequence>APVECAAPACVMSWLRFWGPWPLLTWQLLRLLVKEAQPLVWVKDPLQLTSNPMGPPEPWSSCSSHLSWESPHAPAPPAMSALPQELTENLAPFLDTDSAGELPLGPEQFLAAHQDLNDKLTPQERLPEVVPLLDGDGDQNQTPVQLPRLKNKVQTADLDRAAGHQADEILVPLESKVSKPTKFVSPKNLKKDLAERWSLAEIVGILHQLSKPQHQKQTLQDGYSSMDTLYPGSLPPELRVNADEPPGSTEQVGLSQFHLEPETQNPETLEDIQSSSLQEEAPAQLPQLPQEVEPSTQQEAPALPPESSMESLAQTPLNHEVTVQPPGEDQAHYNLPNITVKPADVEVTVTSEPKNETESSQHSHLTEATVESSTALMTTAPPPEHPEVTLPPSDKGEAQHSHLTEATVQPLDLELSITTEPTTEVKPSPTTGETSAQPPDPGLAITPEPTTEIGHSTVLEKTTAPRPDQVTGPPKKLESSQDSLVQSETAPEEQKASTSTNICELCTCRDETLSCVGLSPKQRLHQVPVPEPNTYNGIFTTFLLSCIEAVCKTVKLHSEEASVGDPEGVLVKALQAWKQHTSTELTIESEAPSDSSGIKLSGFGSGQFEIQLTQRLRSLIPNEDVRRFMSRVIRILKMECSETYVQMTCAKLMSRTGLLMKLLSKQQEAKASKAEWDTDQWKTDNHINESEQKEQKSSELMKEVPGYGYNNKVILAIYVTVILTIWIIMFCLIEVRTIINSGFQNTILSLCGFRTHKLKTNVTFPLDILLLLFKAEVCFVLLLQCIFQDF</sequence>
<dbReference type="Proteomes" id="UP000001073">
    <property type="component" value="Chromosome 14"/>
</dbReference>
<evidence type="ECO:0000256" key="2">
    <source>
        <dbReference type="SAM" id="Phobius"/>
    </source>
</evidence>
<dbReference type="InterPro" id="IPR032754">
    <property type="entry name" value="LRRC37_N"/>
</dbReference>
<feature type="compositionally biased region" description="Low complexity" evidence="1">
    <location>
        <begin position="59"/>
        <end position="80"/>
    </location>
</feature>
<feature type="region of interest" description="Disordered" evidence="1">
    <location>
        <begin position="348"/>
        <end position="496"/>
    </location>
</feature>
<feature type="compositionally biased region" description="Basic and acidic residues" evidence="1">
    <location>
        <begin position="353"/>
        <end position="365"/>
    </location>
</feature>
<protein>
    <recommendedName>
        <fullName evidence="8">LRRC37A/B like protein 1 C-terminal domain-containing protein</fullName>
    </recommendedName>
</protein>